<dbReference type="SUPFAM" id="SSF58104">
    <property type="entry name" value="Methyl-accepting chemotaxis protein (MCP) signaling domain"/>
    <property type="match status" value="1"/>
</dbReference>
<dbReference type="EMBL" id="JAQOSO010000092">
    <property type="protein sequence ID" value="MDJ1175872.1"/>
    <property type="molecule type" value="Genomic_DNA"/>
</dbReference>
<sequence length="143" mass="16715">MSTERWDDERLDRLANLIESNNRMIEALTQASAEAREERQQLFEITKNHDRILESNSRAIEALANASAKAREDLDQHDRILESNSRIIQALANAAAEAREERQQLFQRMDQRQEEIRGLQTENRRILDILLNQQNQDDDSTDD</sequence>
<keyword evidence="3" id="KW-1185">Reference proteome</keyword>
<reference evidence="2 3" key="1">
    <citation type="submission" date="2023-01" db="EMBL/GenBank/DDBJ databases">
        <title>Novel diversity within Roseofilum (Cyanobacteria; Desertifilaceae) from marine benthic mats with descriptions of four novel species.</title>
        <authorList>
            <person name="Wang Y."/>
            <person name="Berthold D.E."/>
            <person name="Hu J."/>
            <person name="Lefler F.W."/>
            <person name="Laughinghouse H.D. IV."/>
        </authorList>
    </citation>
    <scope>NUCLEOTIDE SEQUENCE [LARGE SCALE GENOMIC DNA]</scope>
    <source>
        <strain evidence="2 3">BLCC-M114</strain>
    </source>
</reference>
<dbReference type="Proteomes" id="UP001235849">
    <property type="component" value="Unassembled WGS sequence"/>
</dbReference>
<evidence type="ECO:0000256" key="1">
    <source>
        <dbReference type="SAM" id="Coils"/>
    </source>
</evidence>
<evidence type="ECO:0000313" key="2">
    <source>
        <dbReference type="EMBL" id="MDJ1175872.1"/>
    </source>
</evidence>
<organism evidence="2 3">
    <name type="scientific">Roseofilum capinflatum BLCC-M114</name>
    <dbReference type="NCBI Taxonomy" id="3022440"/>
    <lineage>
        <taxon>Bacteria</taxon>
        <taxon>Bacillati</taxon>
        <taxon>Cyanobacteriota</taxon>
        <taxon>Cyanophyceae</taxon>
        <taxon>Desertifilales</taxon>
        <taxon>Desertifilaceae</taxon>
        <taxon>Roseofilum</taxon>
        <taxon>Roseofilum capinflatum</taxon>
    </lineage>
</organism>
<dbReference type="RefSeq" id="WP_283768164.1">
    <property type="nucleotide sequence ID" value="NZ_JAQOSO010000092.1"/>
</dbReference>
<feature type="coiled-coil region" evidence="1">
    <location>
        <begin position="11"/>
        <end position="45"/>
    </location>
</feature>
<protein>
    <submittedName>
        <fullName evidence="2">Uncharacterized protein</fullName>
    </submittedName>
</protein>
<name>A0ABT7B9M6_9CYAN</name>
<evidence type="ECO:0000313" key="3">
    <source>
        <dbReference type="Proteomes" id="UP001235849"/>
    </source>
</evidence>
<proteinExistence type="predicted"/>
<gene>
    <name evidence="2" type="ORF">PMG25_17425</name>
</gene>
<feature type="coiled-coil region" evidence="1">
    <location>
        <begin position="81"/>
        <end position="122"/>
    </location>
</feature>
<comment type="caution">
    <text evidence="2">The sequence shown here is derived from an EMBL/GenBank/DDBJ whole genome shotgun (WGS) entry which is preliminary data.</text>
</comment>
<keyword evidence="1" id="KW-0175">Coiled coil</keyword>
<accession>A0ABT7B9M6</accession>